<dbReference type="AlphaFoldDB" id="A0A7G6TU17"/>
<dbReference type="EMBL" id="CP050292">
    <property type="protein sequence ID" value="QND70249.1"/>
    <property type="molecule type" value="Genomic_DNA"/>
</dbReference>
<evidence type="ECO:0000259" key="1">
    <source>
        <dbReference type="Pfam" id="PF12680"/>
    </source>
</evidence>
<organism evidence="2 3">
    <name type="scientific">Tardiphaga robiniae</name>
    <dbReference type="NCBI Taxonomy" id="943830"/>
    <lineage>
        <taxon>Bacteria</taxon>
        <taxon>Pseudomonadati</taxon>
        <taxon>Pseudomonadota</taxon>
        <taxon>Alphaproteobacteria</taxon>
        <taxon>Hyphomicrobiales</taxon>
        <taxon>Nitrobacteraceae</taxon>
        <taxon>Tardiphaga</taxon>
    </lineage>
</organism>
<accession>A0A7G6TU17</accession>
<gene>
    <name evidence="2" type="ORF">HB776_02615</name>
</gene>
<proteinExistence type="predicted"/>
<dbReference type="RefSeq" id="WP_184514826.1">
    <property type="nucleotide sequence ID" value="NZ_CP050292.1"/>
</dbReference>
<dbReference type="Proteomes" id="UP000515291">
    <property type="component" value="Chromosome"/>
</dbReference>
<evidence type="ECO:0000313" key="2">
    <source>
        <dbReference type="EMBL" id="QND70249.1"/>
    </source>
</evidence>
<dbReference type="Gene3D" id="3.10.450.50">
    <property type="match status" value="1"/>
</dbReference>
<dbReference type="Pfam" id="PF12680">
    <property type="entry name" value="SnoaL_2"/>
    <property type="match status" value="1"/>
</dbReference>
<name>A0A7G6TU17_9BRAD</name>
<dbReference type="SUPFAM" id="SSF54427">
    <property type="entry name" value="NTF2-like"/>
    <property type="match status" value="1"/>
</dbReference>
<dbReference type="InterPro" id="IPR032710">
    <property type="entry name" value="NTF2-like_dom_sf"/>
</dbReference>
<reference evidence="3" key="1">
    <citation type="journal article" date="2020" name="Mol. Plant Microbe">
        <title>Rhizobial microsymbionts of the narrowly endemic Oxytropis species growing in Kamchatka are characterized by significant genetic diversity and possess a set of genes that are associated with T3SS and T6SS secretion systems and can affect the development of symbiosis.</title>
        <authorList>
            <person name="Safronova V."/>
            <person name="Guro P."/>
            <person name="Sazanova A."/>
            <person name="Kuznetsova I."/>
            <person name="Belimov A."/>
            <person name="Yakubov V."/>
            <person name="Chirak E."/>
            <person name="Afonin A."/>
            <person name="Gogolev Y."/>
            <person name="Andronov E."/>
            <person name="Tikhonovich I."/>
        </authorList>
    </citation>
    <scope>NUCLEOTIDE SEQUENCE [LARGE SCALE GENOMIC DNA]</scope>
    <source>
        <strain evidence="3">581</strain>
    </source>
</reference>
<protein>
    <submittedName>
        <fullName evidence="2">Nuclear transport factor 2 family protein</fullName>
    </submittedName>
</protein>
<feature type="domain" description="SnoaL-like" evidence="1">
    <location>
        <begin position="12"/>
        <end position="103"/>
    </location>
</feature>
<dbReference type="KEGG" id="trb:HB776_02615"/>
<dbReference type="InterPro" id="IPR037401">
    <property type="entry name" value="SnoaL-like"/>
</dbReference>
<sequence>MNDDDIFATLNRHWDASDANSCDVEHDIYRDDAELHYPQSGEWIKGRENIKQSRAVQSSRKRFSVQRILGSGDLWVSELTITYDETPSYVVSVMEFSEGKVARETQYFAAPFEPSPSRAHLIAQIGETILF</sequence>
<evidence type="ECO:0000313" key="3">
    <source>
        <dbReference type="Proteomes" id="UP000515291"/>
    </source>
</evidence>